<dbReference type="STRING" id="930992.A0A0D0BN40"/>
<evidence type="ECO:0008006" key="3">
    <source>
        <dbReference type="Google" id="ProtNLM"/>
    </source>
</evidence>
<dbReference type="OrthoDB" id="3257768at2759"/>
<dbReference type="InParanoid" id="A0A0D0BN40"/>
<protein>
    <recommendedName>
        <fullName evidence="3">CxC2-like cysteine cluster KDZ transposase-associated domain-containing protein</fullName>
    </recommendedName>
</protein>
<evidence type="ECO:0000313" key="1">
    <source>
        <dbReference type="EMBL" id="KIK44648.1"/>
    </source>
</evidence>
<dbReference type="InterPro" id="IPR040521">
    <property type="entry name" value="KDZ"/>
</dbReference>
<dbReference type="Pfam" id="PF18758">
    <property type="entry name" value="KDZ"/>
    <property type="match status" value="1"/>
</dbReference>
<dbReference type="HOGENOM" id="CLU_003703_5_0_1"/>
<keyword evidence="2" id="KW-1185">Reference proteome</keyword>
<dbReference type="Proteomes" id="UP000054485">
    <property type="component" value="Unassembled WGS sequence"/>
</dbReference>
<name>A0A0D0BN40_9AGAM</name>
<accession>A0A0D0BN40</accession>
<reference evidence="1 2" key="1">
    <citation type="submission" date="2014-04" db="EMBL/GenBank/DDBJ databases">
        <authorList>
            <consortium name="DOE Joint Genome Institute"/>
            <person name="Kuo A."/>
            <person name="Ruytinx J."/>
            <person name="Rineau F."/>
            <person name="Colpaert J."/>
            <person name="Kohler A."/>
            <person name="Nagy L.G."/>
            <person name="Floudas D."/>
            <person name="Copeland A."/>
            <person name="Barry K.W."/>
            <person name="Cichocki N."/>
            <person name="Veneault-Fourrey C."/>
            <person name="LaButti K."/>
            <person name="Lindquist E.A."/>
            <person name="Lipzen A."/>
            <person name="Lundell T."/>
            <person name="Morin E."/>
            <person name="Murat C."/>
            <person name="Sun H."/>
            <person name="Tunlid A."/>
            <person name="Henrissat B."/>
            <person name="Grigoriev I.V."/>
            <person name="Hibbett D.S."/>
            <person name="Martin F."/>
            <person name="Nordberg H.P."/>
            <person name="Cantor M.N."/>
            <person name="Hua S.X."/>
        </authorList>
    </citation>
    <scope>NUCLEOTIDE SEQUENCE [LARGE SCALE GENOMIC DNA]</scope>
    <source>
        <strain evidence="1 2">UH-Slu-Lm8-n1</strain>
    </source>
</reference>
<dbReference type="AlphaFoldDB" id="A0A0D0BN40"/>
<dbReference type="EMBL" id="KN835186">
    <property type="protein sequence ID" value="KIK44648.1"/>
    <property type="molecule type" value="Genomic_DNA"/>
</dbReference>
<sequence length="295" mass="33206">DHYESLLHMIKQWQNITLLKCSGRGHDPAGVNTTEPGGCAVLCHACPHPGKNLPDDWRMAPSDKQWLYAQYFAIDANFHLVRKNMSSDSIDPGLSKWWSYFVKETGLKLFLKDTGKVSHENSTCISHNAVNLAETKNSRGLAVMGAGTVDCSHHNFKWPCGVGNFQQGEKYVNMDYLFFSTPQHSDEVLTLNMSYDITCQWSKHLWVHMSKYPSCLHFEHDGKTMTFLIPKFHLPAHITACQISFSHNLIKGMGCTNGEAPEQGLANINPVATSTWEMGPGAHRDTLDDHFSYYV</sequence>
<reference evidence="2" key="2">
    <citation type="submission" date="2015-01" db="EMBL/GenBank/DDBJ databases">
        <title>Evolutionary Origins and Diversification of the Mycorrhizal Mutualists.</title>
        <authorList>
            <consortium name="DOE Joint Genome Institute"/>
            <consortium name="Mycorrhizal Genomics Consortium"/>
            <person name="Kohler A."/>
            <person name="Kuo A."/>
            <person name="Nagy L.G."/>
            <person name="Floudas D."/>
            <person name="Copeland A."/>
            <person name="Barry K.W."/>
            <person name="Cichocki N."/>
            <person name="Veneault-Fourrey C."/>
            <person name="LaButti K."/>
            <person name="Lindquist E.A."/>
            <person name="Lipzen A."/>
            <person name="Lundell T."/>
            <person name="Morin E."/>
            <person name="Murat C."/>
            <person name="Riley R."/>
            <person name="Ohm R."/>
            <person name="Sun H."/>
            <person name="Tunlid A."/>
            <person name="Henrissat B."/>
            <person name="Grigoriev I.V."/>
            <person name="Hibbett D.S."/>
            <person name="Martin F."/>
        </authorList>
    </citation>
    <scope>NUCLEOTIDE SEQUENCE [LARGE SCALE GENOMIC DNA]</scope>
    <source>
        <strain evidence="2">UH-Slu-Lm8-n1</strain>
    </source>
</reference>
<evidence type="ECO:0000313" key="2">
    <source>
        <dbReference type="Proteomes" id="UP000054485"/>
    </source>
</evidence>
<proteinExistence type="predicted"/>
<gene>
    <name evidence="1" type="ORF">CY34DRAFT_79396</name>
</gene>
<feature type="non-terminal residue" evidence="1">
    <location>
        <position position="1"/>
    </location>
</feature>
<organism evidence="1 2">
    <name type="scientific">Suillus luteus UH-Slu-Lm8-n1</name>
    <dbReference type="NCBI Taxonomy" id="930992"/>
    <lineage>
        <taxon>Eukaryota</taxon>
        <taxon>Fungi</taxon>
        <taxon>Dikarya</taxon>
        <taxon>Basidiomycota</taxon>
        <taxon>Agaricomycotina</taxon>
        <taxon>Agaricomycetes</taxon>
        <taxon>Agaricomycetidae</taxon>
        <taxon>Boletales</taxon>
        <taxon>Suillineae</taxon>
        <taxon>Suillaceae</taxon>
        <taxon>Suillus</taxon>
    </lineage>
</organism>